<dbReference type="GO" id="GO:0016887">
    <property type="term" value="F:ATP hydrolysis activity"/>
    <property type="evidence" value="ECO:0007669"/>
    <property type="project" value="InterPro"/>
</dbReference>
<dbReference type="EMBL" id="MU827803">
    <property type="protein sequence ID" value="KAJ7326127.1"/>
    <property type="molecule type" value="Genomic_DNA"/>
</dbReference>
<dbReference type="InterPro" id="IPR011029">
    <property type="entry name" value="DEATH-like_dom_sf"/>
</dbReference>
<dbReference type="SMART" id="SM00005">
    <property type="entry name" value="DEATH"/>
    <property type="match status" value="2"/>
</dbReference>
<dbReference type="GO" id="GO:0007165">
    <property type="term" value="P:signal transduction"/>
    <property type="evidence" value="ECO:0007669"/>
    <property type="project" value="InterPro"/>
</dbReference>
<gene>
    <name evidence="2" type="ORF">OS493_027978</name>
</gene>
<feature type="domain" description="Death" evidence="1">
    <location>
        <begin position="138"/>
        <end position="208"/>
    </location>
</feature>
<evidence type="ECO:0000313" key="3">
    <source>
        <dbReference type="Proteomes" id="UP001163046"/>
    </source>
</evidence>
<evidence type="ECO:0000313" key="2">
    <source>
        <dbReference type="EMBL" id="KAJ7326127.1"/>
    </source>
</evidence>
<name>A0A9W9YCL4_9CNID</name>
<feature type="domain" description="Death" evidence="1">
    <location>
        <begin position="42"/>
        <end position="100"/>
    </location>
</feature>
<dbReference type="Pfam" id="PF00531">
    <property type="entry name" value="Death"/>
    <property type="match status" value="1"/>
</dbReference>
<dbReference type="Pfam" id="PF00004">
    <property type="entry name" value="AAA"/>
    <property type="match status" value="1"/>
</dbReference>
<dbReference type="GO" id="GO:0005524">
    <property type="term" value="F:ATP binding"/>
    <property type="evidence" value="ECO:0007669"/>
    <property type="project" value="InterPro"/>
</dbReference>
<dbReference type="InterPro" id="IPR027417">
    <property type="entry name" value="P-loop_NTPase"/>
</dbReference>
<reference evidence="2" key="1">
    <citation type="submission" date="2023-01" db="EMBL/GenBank/DDBJ databases">
        <title>Genome assembly of the deep-sea coral Lophelia pertusa.</title>
        <authorList>
            <person name="Herrera S."/>
            <person name="Cordes E."/>
        </authorList>
    </citation>
    <scope>NUCLEOTIDE SEQUENCE</scope>
    <source>
        <strain evidence="2">USNM1676648</strain>
        <tissue evidence="2">Polyp</tissue>
    </source>
</reference>
<dbReference type="AlphaFoldDB" id="A0A9W9YCL4"/>
<dbReference type="SUPFAM" id="SSF52540">
    <property type="entry name" value="P-loop containing nucleoside triphosphate hydrolases"/>
    <property type="match status" value="1"/>
</dbReference>
<dbReference type="SUPFAM" id="SSF47986">
    <property type="entry name" value="DEATH domain"/>
    <property type="match status" value="2"/>
</dbReference>
<dbReference type="OrthoDB" id="5979522at2759"/>
<dbReference type="PROSITE" id="PS50017">
    <property type="entry name" value="DEATH_DOMAIN"/>
    <property type="match status" value="2"/>
</dbReference>
<dbReference type="Gene3D" id="3.40.50.300">
    <property type="entry name" value="P-loop containing nucleotide triphosphate hydrolases"/>
    <property type="match status" value="1"/>
</dbReference>
<dbReference type="InterPro" id="IPR003959">
    <property type="entry name" value="ATPase_AAA_core"/>
</dbReference>
<organism evidence="2 3">
    <name type="scientific">Desmophyllum pertusum</name>
    <dbReference type="NCBI Taxonomy" id="174260"/>
    <lineage>
        <taxon>Eukaryota</taxon>
        <taxon>Metazoa</taxon>
        <taxon>Cnidaria</taxon>
        <taxon>Anthozoa</taxon>
        <taxon>Hexacorallia</taxon>
        <taxon>Scleractinia</taxon>
        <taxon>Caryophylliina</taxon>
        <taxon>Caryophylliidae</taxon>
        <taxon>Desmophyllum</taxon>
    </lineage>
</organism>
<dbReference type="InterPro" id="IPR000488">
    <property type="entry name" value="Death_dom"/>
</dbReference>
<protein>
    <recommendedName>
        <fullName evidence="1">Death domain-containing protein</fullName>
    </recommendedName>
</protein>
<accession>A0A9W9YCL4</accession>
<proteinExistence type="predicted"/>
<comment type="caution">
    <text evidence="2">The sequence shown here is derived from an EMBL/GenBank/DDBJ whole genome shotgun (WGS) entry which is preliminary data.</text>
</comment>
<sequence length="435" mass="48934">MAFYYGGSLSTGSKLSTILTDKPELIQQLALCLDREMRLIPNWKHLARKMFVDEDAIKRLERYSDYSPTIRLFDLLQVTQPDLTIQTLRKALSEIRRNDLCLLTTQDDVLLKDVMTPGSQLLQTMADKLNRELPAVKNWENLAFELDIPVDVRREFAGDSTGEKRTSPTKEIMKWVAAWIPDTTLLDVVKALVMIDRNDAVQLITTQFPDTVDSSSDRLDSSLHDSFSIDKPINDPTGETLSSRYKREESGPLLKQETMKQRGHCGSLPDRTADLVGRDGTCEQIMAILTSNKAAEIVAPPGYGKTSVAVDVAHRMIERGKFAAYVKTRGVACVEDLGCRIIEALGAVPGEDTINGALRGIRALKSKSVLIIENIDNLLHLEDQVTNEKCHQKLECEEYCVKMRGKYKKDDFLTFLKDIGEKPNHSSCPYIKRNL</sequence>
<keyword evidence="3" id="KW-1185">Reference proteome</keyword>
<evidence type="ECO:0000259" key="1">
    <source>
        <dbReference type="PROSITE" id="PS50017"/>
    </source>
</evidence>
<dbReference type="Gene3D" id="1.10.533.10">
    <property type="entry name" value="Death Domain, Fas"/>
    <property type="match status" value="2"/>
</dbReference>
<dbReference type="Proteomes" id="UP001163046">
    <property type="component" value="Unassembled WGS sequence"/>
</dbReference>